<dbReference type="GO" id="GO:0004765">
    <property type="term" value="F:shikimate kinase activity"/>
    <property type="evidence" value="ECO:0007669"/>
    <property type="project" value="UniProtKB-EC"/>
</dbReference>
<evidence type="ECO:0000256" key="2">
    <source>
        <dbReference type="ARBA" id="ARBA00006997"/>
    </source>
</evidence>
<keyword evidence="11" id="KW-0732">Signal</keyword>
<sequence length="275" mass="30591">MRLHLLTAVALWLGSSVVAFTTHRAFVAPRPIIVLNAGGFEWEDPVNAFDQGVDNPYKNTDLMTSTDGGLKIDPARLLSPRLNGANLYFIGMMGSGKTSVGEAVARRMGSYTFLDTDAIIEKATKMTIPEIFEAEGEEGFRQVEAQILDSVHPYVRCVISTGGGIVTRMENWSKLQTGLVIWLDVEPEVIIKRIQGTDRPLLQTEDPLKKLKALLEERKPKYKNADIRVKVTEEMDTAAVADQVIYDLHHFIDDNPPAWKLAKAKAQAEGLDWVQ</sequence>
<dbReference type="CDD" id="cd00464">
    <property type="entry name" value="SK"/>
    <property type="match status" value="1"/>
</dbReference>
<dbReference type="InterPro" id="IPR027417">
    <property type="entry name" value="P-loop_NTPase"/>
</dbReference>
<dbReference type="InParanoid" id="A0A1Z5KE71"/>
<keyword evidence="8" id="KW-0067">ATP-binding</keyword>
<keyword evidence="4" id="KW-0028">Amino-acid biosynthesis</keyword>
<proteinExistence type="inferred from homology"/>
<feature type="signal peptide" evidence="11">
    <location>
        <begin position="1"/>
        <end position="19"/>
    </location>
</feature>
<evidence type="ECO:0000256" key="9">
    <source>
        <dbReference type="ARBA" id="ARBA00023141"/>
    </source>
</evidence>
<keyword evidence="13" id="KW-1185">Reference proteome</keyword>
<dbReference type="AlphaFoldDB" id="A0A1Z5KE71"/>
<evidence type="ECO:0000256" key="6">
    <source>
        <dbReference type="ARBA" id="ARBA00022741"/>
    </source>
</evidence>
<organism evidence="12 13">
    <name type="scientific">Fistulifera solaris</name>
    <name type="common">Oleaginous diatom</name>
    <dbReference type="NCBI Taxonomy" id="1519565"/>
    <lineage>
        <taxon>Eukaryota</taxon>
        <taxon>Sar</taxon>
        <taxon>Stramenopiles</taxon>
        <taxon>Ochrophyta</taxon>
        <taxon>Bacillariophyta</taxon>
        <taxon>Bacillariophyceae</taxon>
        <taxon>Bacillariophycidae</taxon>
        <taxon>Naviculales</taxon>
        <taxon>Naviculaceae</taxon>
        <taxon>Fistulifera</taxon>
    </lineage>
</organism>
<keyword evidence="5 12" id="KW-0808">Transferase</keyword>
<dbReference type="GO" id="GO:0009423">
    <property type="term" value="P:chorismate biosynthetic process"/>
    <property type="evidence" value="ECO:0007669"/>
    <property type="project" value="UniProtKB-UniPathway"/>
</dbReference>
<dbReference type="GO" id="GO:0008652">
    <property type="term" value="P:amino acid biosynthetic process"/>
    <property type="evidence" value="ECO:0007669"/>
    <property type="project" value="UniProtKB-KW"/>
</dbReference>
<evidence type="ECO:0000313" key="13">
    <source>
        <dbReference type="Proteomes" id="UP000198406"/>
    </source>
</evidence>
<dbReference type="GO" id="GO:0005829">
    <property type="term" value="C:cytosol"/>
    <property type="evidence" value="ECO:0007669"/>
    <property type="project" value="TreeGrafter"/>
</dbReference>
<dbReference type="InterPro" id="IPR000623">
    <property type="entry name" value="Shikimate_kinase/TSH1"/>
</dbReference>
<dbReference type="GO" id="GO:0009073">
    <property type="term" value="P:aromatic amino acid family biosynthetic process"/>
    <property type="evidence" value="ECO:0007669"/>
    <property type="project" value="UniProtKB-KW"/>
</dbReference>
<comment type="caution">
    <text evidence="12">The sequence shown here is derived from an EMBL/GenBank/DDBJ whole genome shotgun (WGS) entry which is preliminary data.</text>
</comment>
<evidence type="ECO:0000256" key="3">
    <source>
        <dbReference type="ARBA" id="ARBA00012154"/>
    </source>
</evidence>
<dbReference type="HAMAP" id="MF_00109">
    <property type="entry name" value="Shikimate_kinase"/>
    <property type="match status" value="1"/>
</dbReference>
<reference evidence="12 13" key="1">
    <citation type="journal article" date="2015" name="Plant Cell">
        <title>Oil accumulation by the oleaginous diatom Fistulifera solaris as revealed by the genome and transcriptome.</title>
        <authorList>
            <person name="Tanaka T."/>
            <person name="Maeda Y."/>
            <person name="Veluchamy A."/>
            <person name="Tanaka M."/>
            <person name="Abida H."/>
            <person name="Marechal E."/>
            <person name="Bowler C."/>
            <person name="Muto M."/>
            <person name="Sunaga Y."/>
            <person name="Tanaka M."/>
            <person name="Yoshino T."/>
            <person name="Taniguchi T."/>
            <person name="Fukuda Y."/>
            <person name="Nemoto M."/>
            <person name="Matsumoto M."/>
            <person name="Wong P.S."/>
            <person name="Aburatani S."/>
            <person name="Fujibuchi W."/>
        </authorList>
    </citation>
    <scope>NUCLEOTIDE SEQUENCE [LARGE SCALE GENOMIC DNA]</scope>
    <source>
        <strain evidence="12 13">JPCC DA0580</strain>
    </source>
</reference>
<comment type="catalytic activity">
    <reaction evidence="10">
        <text>shikimate + ATP = 3-phosphoshikimate + ADP + H(+)</text>
        <dbReference type="Rhea" id="RHEA:13121"/>
        <dbReference type="ChEBI" id="CHEBI:15378"/>
        <dbReference type="ChEBI" id="CHEBI:30616"/>
        <dbReference type="ChEBI" id="CHEBI:36208"/>
        <dbReference type="ChEBI" id="CHEBI:145989"/>
        <dbReference type="ChEBI" id="CHEBI:456216"/>
        <dbReference type="EC" id="2.7.1.71"/>
    </reaction>
</comment>
<dbReference type="PROSITE" id="PS01128">
    <property type="entry name" value="SHIKIMATE_KINASE"/>
    <property type="match status" value="1"/>
</dbReference>
<dbReference type="InterPro" id="IPR031322">
    <property type="entry name" value="Shikimate/glucono_kinase"/>
</dbReference>
<name>A0A1Z5KE71_FISSO</name>
<evidence type="ECO:0000256" key="4">
    <source>
        <dbReference type="ARBA" id="ARBA00022605"/>
    </source>
</evidence>
<evidence type="ECO:0000256" key="7">
    <source>
        <dbReference type="ARBA" id="ARBA00022777"/>
    </source>
</evidence>
<dbReference type="PANTHER" id="PTHR21087:SF16">
    <property type="entry name" value="SHIKIMATE KINASE 1, CHLOROPLASTIC"/>
    <property type="match status" value="1"/>
</dbReference>
<dbReference type="Pfam" id="PF01202">
    <property type="entry name" value="SKI"/>
    <property type="match status" value="1"/>
</dbReference>
<keyword evidence="7 12" id="KW-0418">Kinase</keyword>
<evidence type="ECO:0000256" key="5">
    <source>
        <dbReference type="ARBA" id="ARBA00022679"/>
    </source>
</evidence>
<dbReference type="InterPro" id="IPR023000">
    <property type="entry name" value="Shikimate_kinase_CS"/>
</dbReference>
<dbReference type="SUPFAM" id="SSF52540">
    <property type="entry name" value="P-loop containing nucleoside triphosphate hydrolases"/>
    <property type="match status" value="1"/>
</dbReference>
<dbReference type="GO" id="GO:0005524">
    <property type="term" value="F:ATP binding"/>
    <property type="evidence" value="ECO:0007669"/>
    <property type="project" value="UniProtKB-KW"/>
</dbReference>
<evidence type="ECO:0000256" key="8">
    <source>
        <dbReference type="ARBA" id="ARBA00022840"/>
    </source>
</evidence>
<dbReference type="Proteomes" id="UP000198406">
    <property type="component" value="Unassembled WGS sequence"/>
</dbReference>
<evidence type="ECO:0000256" key="1">
    <source>
        <dbReference type="ARBA" id="ARBA00004842"/>
    </source>
</evidence>
<evidence type="ECO:0000256" key="10">
    <source>
        <dbReference type="ARBA" id="ARBA00048567"/>
    </source>
</evidence>
<keyword evidence="6" id="KW-0547">Nucleotide-binding</keyword>
<protein>
    <recommendedName>
        <fullName evidence="3">shikimate kinase</fullName>
        <ecNumber evidence="3">2.7.1.71</ecNumber>
    </recommendedName>
</protein>
<evidence type="ECO:0000313" key="12">
    <source>
        <dbReference type="EMBL" id="GAX24381.1"/>
    </source>
</evidence>
<dbReference type="Gene3D" id="3.40.50.300">
    <property type="entry name" value="P-loop containing nucleotide triphosphate hydrolases"/>
    <property type="match status" value="1"/>
</dbReference>
<comment type="similarity">
    <text evidence="2">Belongs to the shikimate kinase family.</text>
</comment>
<dbReference type="UniPathway" id="UPA00053">
    <property type="reaction ID" value="UER00088"/>
</dbReference>
<keyword evidence="9" id="KW-0057">Aromatic amino acid biosynthesis</keyword>
<dbReference type="EC" id="2.7.1.71" evidence="3"/>
<dbReference type="PANTHER" id="PTHR21087">
    <property type="entry name" value="SHIKIMATE KINASE"/>
    <property type="match status" value="1"/>
</dbReference>
<comment type="pathway">
    <text evidence="1">Metabolic intermediate biosynthesis; chorismate biosynthesis; chorismate from D-erythrose 4-phosphate and phosphoenolpyruvate: step 5/7.</text>
</comment>
<dbReference type="OrthoDB" id="197068at2759"/>
<gene>
    <name evidence="12" type="ORF">FisN_4Lh502</name>
</gene>
<evidence type="ECO:0000256" key="11">
    <source>
        <dbReference type="SAM" id="SignalP"/>
    </source>
</evidence>
<accession>A0A1Z5KE71</accession>
<feature type="chain" id="PRO_5012645058" description="shikimate kinase" evidence="11">
    <location>
        <begin position="20"/>
        <end position="275"/>
    </location>
</feature>
<dbReference type="PRINTS" id="PR01100">
    <property type="entry name" value="SHIKIMTKNASE"/>
</dbReference>
<dbReference type="EMBL" id="BDSP01000207">
    <property type="protein sequence ID" value="GAX24381.1"/>
    <property type="molecule type" value="Genomic_DNA"/>
</dbReference>